<dbReference type="FunFam" id="3.30.1680.10:FF:000016">
    <property type="entry name" value="Putative Semaphorin-6B"/>
    <property type="match status" value="1"/>
</dbReference>
<evidence type="ECO:0000256" key="6">
    <source>
        <dbReference type="ARBA" id="ARBA00022902"/>
    </source>
</evidence>
<feature type="region of interest" description="Disordered" evidence="14">
    <location>
        <begin position="574"/>
        <end position="595"/>
    </location>
</feature>
<dbReference type="AlphaFoldDB" id="T1IUH4"/>
<dbReference type="InterPro" id="IPR002165">
    <property type="entry name" value="Plexin_repeat"/>
</dbReference>
<dbReference type="GO" id="GO:0030215">
    <property type="term" value="F:semaphorin receptor binding"/>
    <property type="evidence" value="ECO:0007669"/>
    <property type="project" value="InterPro"/>
</dbReference>
<evidence type="ECO:0000256" key="10">
    <source>
        <dbReference type="ARBA" id="ARBA00023180"/>
    </source>
</evidence>
<dbReference type="InterPro" id="IPR042068">
    <property type="entry name" value="SEM1A_sema_dom"/>
</dbReference>
<comment type="caution">
    <text evidence="13">Lacks conserved residue(s) required for the propagation of feature annotation.</text>
</comment>
<evidence type="ECO:0000256" key="11">
    <source>
        <dbReference type="ARBA" id="ARBA00074143"/>
    </source>
</evidence>
<evidence type="ECO:0000256" key="3">
    <source>
        <dbReference type="ARBA" id="ARBA00022473"/>
    </source>
</evidence>
<evidence type="ECO:0000259" key="16">
    <source>
        <dbReference type="PROSITE" id="PS51004"/>
    </source>
</evidence>
<evidence type="ECO:0000256" key="14">
    <source>
        <dbReference type="SAM" id="MobiDB-lite"/>
    </source>
</evidence>
<keyword evidence="5" id="KW-0221">Differentiation</keyword>
<dbReference type="GO" id="GO:0071526">
    <property type="term" value="P:semaphorin-plexin signaling pathway"/>
    <property type="evidence" value="ECO:0007669"/>
    <property type="project" value="TreeGrafter"/>
</dbReference>
<evidence type="ECO:0000313" key="17">
    <source>
        <dbReference type="EnsemblMetazoa" id="SMAR004798-PA"/>
    </source>
</evidence>
<dbReference type="GO" id="GO:0030335">
    <property type="term" value="P:positive regulation of cell migration"/>
    <property type="evidence" value="ECO:0007669"/>
    <property type="project" value="TreeGrafter"/>
</dbReference>
<evidence type="ECO:0000313" key="18">
    <source>
        <dbReference type="Proteomes" id="UP000014500"/>
    </source>
</evidence>
<dbReference type="EMBL" id="JH431535">
    <property type="status" value="NOT_ANNOTATED_CDS"/>
    <property type="molecule type" value="Genomic_DNA"/>
</dbReference>
<evidence type="ECO:0000256" key="12">
    <source>
        <dbReference type="ARBA" id="ARBA00083066"/>
    </source>
</evidence>
<dbReference type="PANTHER" id="PTHR11036:SF127">
    <property type="entry name" value="SEMAPHORIN-1A"/>
    <property type="match status" value="1"/>
</dbReference>
<proteinExistence type="inferred from homology"/>
<dbReference type="Gene3D" id="3.30.1680.10">
    <property type="entry name" value="ligand-binding face of the semaphorins, domain 2"/>
    <property type="match status" value="1"/>
</dbReference>
<dbReference type="OMA" id="DXLICNT"/>
<dbReference type="InterPro" id="IPR027231">
    <property type="entry name" value="Semaphorin"/>
</dbReference>
<dbReference type="SMART" id="SM00423">
    <property type="entry name" value="PSI"/>
    <property type="match status" value="1"/>
</dbReference>
<dbReference type="Proteomes" id="UP000014500">
    <property type="component" value="Unassembled WGS sequence"/>
</dbReference>
<evidence type="ECO:0000256" key="9">
    <source>
        <dbReference type="ARBA" id="ARBA00023157"/>
    </source>
</evidence>
<keyword evidence="6" id="KW-0524">Neurogenesis</keyword>
<comment type="subcellular location">
    <subcellularLocation>
        <location evidence="1">Membrane</location>
    </subcellularLocation>
</comment>
<dbReference type="FunFam" id="2.130.10.10:FF:000346">
    <property type="entry name" value="Sema-1a, isoform D"/>
    <property type="match status" value="1"/>
</dbReference>
<keyword evidence="9" id="KW-1015">Disulfide bond</keyword>
<keyword evidence="10" id="KW-0325">Glycoprotein</keyword>
<reference evidence="18" key="1">
    <citation type="submission" date="2011-05" db="EMBL/GenBank/DDBJ databases">
        <authorList>
            <person name="Richards S.R."/>
            <person name="Qu J."/>
            <person name="Jiang H."/>
            <person name="Jhangiani S.N."/>
            <person name="Agravi P."/>
            <person name="Goodspeed R."/>
            <person name="Gross S."/>
            <person name="Mandapat C."/>
            <person name="Jackson L."/>
            <person name="Mathew T."/>
            <person name="Pu L."/>
            <person name="Thornton R."/>
            <person name="Saada N."/>
            <person name="Wilczek-Boney K.B."/>
            <person name="Lee S."/>
            <person name="Kovar C."/>
            <person name="Wu Y."/>
            <person name="Scherer S.E."/>
            <person name="Worley K.C."/>
            <person name="Muzny D.M."/>
            <person name="Gibbs R."/>
        </authorList>
    </citation>
    <scope>NUCLEOTIDE SEQUENCE</scope>
    <source>
        <strain evidence="18">Brora</strain>
    </source>
</reference>
<evidence type="ECO:0000256" key="7">
    <source>
        <dbReference type="ARBA" id="ARBA00022989"/>
    </source>
</evidence>
<dbReference type="PANTHER" id="PTHR11036">
    <property type="entry name" value="SEMAPHORIN"/>
    <property type="match status" value="1"/>
</dbReference>
<keyword evidence="7 15" id="KW-1133">Transmembrane helix</keyword>
<dbReference type="InterPro" id="IPR036352">
    <property type="entry name" value="Semap_dom_sf"/>
</dbReference>
<evidence type="ECO:0000256" key="4">
    <source>
        <dbReference type="ARBA" id="ARBA00022692"/>
    </source>
</evidence>
<dbReference type="InterPro" id="IPR015943">
    <property type="entry name" value="WD40/YVTN_repeat-like_dom_sf"/>
</dbReference>
<evidence type="ECO:0000256" key="15">
    <source>
        <dbReference type="SAM" id="Phobius"/>
    </source>
</evidence>
<evidence type="ECO:0000256" key="13">
    <source>
        <dbReference type="PROSITE-ProRule" id="PRU00352"/>
    </source>
</evidence>
<evidence type="ECO:0000256" key="2">
    <source>
        <dbReference type="ARBA" id="ARBA00009492"/>
    </source>
</evidence>
<evidence type="ECO:0000256" key="5">
    <source>
        <dbReference type="ARBA" id="ARBA00022782"/>
    </source>
</evidence>
<feature type="domain" description="Sema" evidence="16">
    <location>
        <begin position="40"/>
        <end position="510"/>
    </location>
</feature>
<evidence type="ECO:0000256" key="8">
    <source>
        <dbReference type="ARBA" id="ARBA00023136"/>
    </source>
</evidence>
<dbReference type="Gene3D" id="2.130.10.10">
    <property type="entry name" value="YVTN repeat-like/Quinoprotein amine dehydrogenase"/>
    <property type="match status" value="1"/>
</dbReference>
<dbReference type="GO" id="GO:0045499">
    <property type="term" value="F:chemorepellent activity"/>
    <property type="evidence" value="ECO:0007669"/>
    <property type="project" value="TreeGrafter"/>
</dbReference>
<dbReference type="InterPro" id="IPR001627">
    <property type="entry name" value="Semap_dom"/>
</dbReference>
<dbReference type="SMART" id="SM00630">
    <property type="entry name" value="Sema"/>
    <property type="match status" value="1"/>
</dbReference>
<feature type="transmembrane region" description="Helical" evidence="15">
    <location>
        <begin position="628"/>
        <end position="650"/>
    </location>
</feature>
<comment type="similarity">
    <text evidence="2">Belongs to the semaphorin family.</text>
</comment>
<dbReference type="SUPFAM" id="SSF103575">
    <property type="entry name" value="Plexin repeat"/>
    <property type="match status" value="1"/>
</dbReference>
<keyword evidence="18" id="KW-1185">Reference proteome</keyword>
<dbReference type="CDD" id="cd11237">
    <property type="entry name" value="Sema_1A"/>
    <property type="match status" value="1"/>
</dbReference>
<dbReference type="STRING" id="126957.T1IUH4"/>
<dbReference type="SUPFAM" id="SSF101912">
    <property type="entry name" value="Sema domain"/>
    <property type="match status" value="1"/>
</dbReference>
<accession>T1IUH4</accession>
<dbReference type="PhylomeDB" id="T1IUH4"/>
<dbReference type="eggNOG" id="KOG3611">
    <property type="taxonomic scope" value="Eukaryota"/>
</dbReference>
<dbReference type="GO" id="GO:0007411">
    <property type="term" value="P:axon guidance"/>
    <property type="evidence" value="ECO:0007669"/>
    <property type="project" value="TreeGrafter"/>
</dbReference>
<keyword evidence="8 15" id="KW-0472">Membrane</keyword>
<reference evidence="17" key="2">
    <citation type="submission" date="2015-02" db="UniProtKB">
        <authorList>
            <consortium name="EnsemblMetazoa"/>
        </authorList>
    </citation>
    <scope>IDENTIFICATION</scope>
</reference>
<evidence type="ECO:0000256" key="1">
    <source>
        <dbReference type="ARBA" id="ARBA00004370"/>
    </source>
</evidence>
<sequence>MWWFVRGLVVVVRWGLTSSRVAFSATLLIHVLSTTCAIWQEDAQPHSYVILADYEVKRFYGNKSHFDYFKLLERDGESLLVGARNIVYNISLHNLTENKPLEWYSMDAHVNLCQLKGKFEDDCQNYIRVLLKHDNGLFICGTNAYKPMCRNYQYEDDEYKFKKDLPGQGSCPYDPNHNSTAIYADGELYVATVADFSANDALIYREPLRTAQFDPNYLNVPNFVSSLTVGDFVFFFFRETAIEYINCGKTVYSRVARVCKRDQGGPNKFRSHWTSFLKARLNCSVGGEFPFYFNEIQSTSEVVEGVYGGKKAQLVYGVFTTPLNSISGSAVCAFRLQDILGTFDGAFKEQEGMNFNWLPVVPNRVPEPRPGQCVNDSRTLPDVPLNFIKSHTLMDQAVPAFWGHPIAIKTSLKSRFTQIAVDPQVKTPDGKTYDVLFIGTNSGKVLKAINAESPSIDKTVNTVIIEEIQVFAKNVTITNLKVYRSVDPETGLEEGQLIVVSDNEILSIKLQRCYTNRITSCSECVALKDPYCAWDEKNQKCTSAGSPKWSAGQSFLQNVALGYHARCPDGECAFNTPQRSPHQNPGRPGRRNDLMGNTIPTSLAETDHKGPVFGASRDSEHIYTAETLALAVGTSIVASLLLGFITGYFFRQRCQSDEVDTSYGGDPYLEQQRRSMPRMSHEASAPPLMNHSDAFLPPSSNNKTINLVLNVNPKNGKNANSSADNKPVQKVKKIYL</sequence>
<dbReference type="InterPro" id="IPR016201">
    <property type="entry name" value="PSI"/>
</dbReference>
<keyword evidence="4 15" id="KW-0812">Transmembrane</keyword>
<keyword evidence="3" id="KW-0217">Developmental protein</keyword>
<dbReference type="Pfam" id="PF01403">
    <property type="entry name" value="Sema"/>
    <property type="match status" value="1"/>
</dbReference>
<protein>
    <recommendedName>
        <fullName evidence="11">Semaphorin-1A</fullName>
    </recommendedName>
    <alternativeName>
        <fullName evidence="12">Semaphorin-I</fullName>
    </alternativeName>
</protein>
<dbReference type="EnsemblMetazoa" id="SMAR004798-RA">
    <property type="protein sequence ID" value="SMAR004798-PA"/>
    <property type="gene ID" value="SMAR004798"/>
</dbReference>
<name>T1IUH4_STRMM</name>
<dbReference type="Pfam" id="PF01437">
    <property type="entry name" value="PSI"/>
    <property type="match status" value="1"/>
</dbReference>
<organism evidence="17 18">
    <name type="scientific">Strigamia maritima</name>
    <name type="common">European centipede</name>
    <name type="synonym">Geophilus maritimus</name>
    <dbReference type="NCBI Taxonomy" id="126957"/>
    <lineage>
        <taxon>Eukaryota</taxon>
        <taxon>Metazoa</taxon>
        <taxon>Ecdysozoa</taxon>
        <taxon>Arthropoda</taxon>
        <taxon>Myriapoda</taxon>
        <taxon>Chilopoda</taxon>
        <taxon>Pleurostigmophora</taxon>
        <taxon>Geophilomorpha</taxon>
        <taxon>Linotaeniidae</taxon>
        <taxon>Strigamia</taxon>
    </lineage>
</organism>
<dbReference type="HOGENOM" id="CLU_009051_7_1_1"/>
<dbReference type="GO" id="GO:0005886">
    <property type="term" value="C:plasma membrane"/>
    <property type="evidence" value="ECO:0007669"/>
    <property type="project" value="TreeGrafter"/>
</dbReference>
<dbReference type="PROSITE" id="PS51004">
    <property type="entry name" value="SEMA"/>
    <property type="match status" value="1"/>
</dbReference>